<keyword evidence="5" id="KW-0503">Monooxygenase</keyword>
<dbReference type="PANTHER" id="PTHR46300">
    <property type="entry name" value="P450, PUTATIVE (EUROFUNG)-RELATED-RELATED"/>
    <property type="match status" value="1"/>
</dbReference>
<evidence type="ECO:0000256" key="5">
    <source>
        <dbReference type="RuleBase" id="RU000461"/>
    </source>
</evidence>
<dbReference type="STRING" id="91626.A0A0C9MHF2"/>
<accession>A0A0C9MHF2</accession>
<dbReference type="InterPro" id="IPR001128">
    <property type="entry name" value="Cyt_P450"/>
</dbReference>
<dbReference type="GO" id="GO:0004497">
    <property type="term" value="F:monooxygenase activity"/>
    <property type="evidence" value="ECO:0007669"/>
    <property type="project" value="UniProtKB-KW"/>
</dbReference>
<keyword evidence="1 4" id="KW-0479">Metal-binding</keyword>
<dbReference type="GO" id="GO:0020037">
    <property type="term" value="F:heme binding"/>
    <property type="evidence" value="ECO:0007669"/>
    <property type="project" value="InterPro"/>
</dbReference>
<dbReference type="InterPro" id="IPR017972">
    <property type="entry name" value="Cyt_P450_CS"/>
</dbReference>
<gene>
    <name evidence="6" type="ORF">MAM1_0134d06217</name>
</gene>
<dbReference type="InterPro" id="IPR036396">
    <property type="entry name" value="Cyt_P450_sf"/>
</dbReference>
<dbReference type="SUPFAM" id="SSF48264">
    <property type="entry name" value="Cytochrome P450"/>
    <property type="match status" value="1"/>
</dbReference>
<evidence type="ECO:0000256" key="1">
    <source>
        <dbReference type="ARBA" id="ARBA00022723"/>
    </source>
</evidence>
<organism evidence="6">
    <name type="scientific">Mucor ambiguus</name>
    <dbReference type="NCBI Taxonomy" id="91626"/>
    <lineage>
        <taxon>Eukaryota</taxon>
        <taxon>Fungi</taxon>
        <taxon>Fungi incertae sedis</taxon>
        <taxon>Mucoromycota</taxon>
        <taxon>Mucoromycotina</taxon>
        <taxon>Mucoromycetes</taxon>
        <taxon>Mucorales</taxon>
        <taxon>Mucorineae</taxon>
        <taxon>Mucoraceae</taxon>
        <taxon>Mucor</taxon>
    </lineage>
</organism>
<dbReference type="AlphaFoldDB" id="A0A0C9MHF2"/>
<evidence type="ECO:0000256" key="3">
    <source>
        <dbReference type="ARBA" id="ARBA00023004"/>
    </source>
</evidence>
<dbReference type="GO" id="GO:0005506">
    <property type="term" value="F:iron ion binding"/>
    <property type="evidence" value="ECO:0007669"/>
    <property type="project" value="InterPro"/>
</dbReference>
<dbReference type="PRINTS" id="PR00385">
    <property type="entry name" value="P450"/>
</dbReference>
<sequence length="529" mass="60135">MEYLTRLAESIQIPQRIDREKLTPIVSIAAATTVLFASYKIISSSKHKKKMREQGFKEIPMPGSCYPYVGHMFSMGELPGKTVSEWHREFGPLIKIKMGCQYWLSCDSPYLAHKIFVTHGANTSFRPYSTYSYEYYSFKGKGIVFSQPNESFKMFRSAALSVLSPKMIEQNYMDSILKESSEFAKRLINTTEINGSVDPLKYLELLTLNVIFNAGFGRSFNTIDDPEFRTLAHMVETTMKLAALKNDLPSFLPALSIVDYFFGTEAKMKSFINNERNPTYRRLIRESFTKEGPNVIKSIGENGYVMDEDDMVVFMSDLIAAGTDTISVTMSWNYAILCRYPDLQKRVSAEIDAFIKTHGRIPNFSERQEIPLCVSVMKECMRYRPTSSFGVSHTTDKDIVVDGYFIPKNSTLIANMGSMHTNAERYENPYEFIPDRFLDNLKTMQASANGGIEQRDTYNFGFGRRICPGIFLAEVEIFFAFVQVFARCFIEPVLPGKYPNLEGGIDAGLTVLPLGYNIKFTRRPDALIA</sequence>
<comment type="cofactor">
    <cofactor evidence="4">
        <name>heme</name>
        <dbReference type="ChEBI" id="CHEBI:30413"/>
    </cofactor>
</comment>
<dbReference type="PRINTS" id="PR00463">
    <property type="entry name" value="EP450I"/>
</dbReference>
<dbReference type="Pfam" id="PF00067">
    <property type="entry name" value="p450"/>
    <property type="match status" value="1"/>
</dbReference>
<evidence type="ECO:0000313" key="6">
    <source>
        <dbReference type="EMBL" id="GAN06729.1"/>
    </source>
</evidence>
<dbReference type="Proteomes" id="UP000053815">
    <property type="component" value="Unassembled WGS sequence"/>
</dbReference>
<comment type="similarity">
    <text evidence="5">Belongs to the cytochrome P450 family.</text>
</comment>
<protein>
    <submittedName>
        <fullName evidence="6">Cytochrome P450</fullName>
    </submittedName>
</protein>
<dbReference type="PROSITE" id="PS00086">
    <property type="entry name" value="CYTOCHROME_P450"/>
    <property type="match status" value="1"/>
</dbReference>
<evidence type="ECO:0000256" key="2">
    <source>
        <dbReference type="ARBA" id="ARBA00023002"/>
    </source>
</evidence>
<dbReference type="InterPro" id="IPR002401">
    <property type="entry name" value="Cyt_P450_E_grp-I"/>
</dbReference>
<reference evidence="6" key="1">
    <citation type="submission" date="2014-09" db="EMBL/GenBank/DDBJ databases">
        <title>Draft genome sequence of an oleaginous Mucoromycotina fungus Mucor ambiguus NBRC6742.</title>
        <authorList>
            <person name="Takeda I."/>
            <person name="Yamane N."/>
            <person name="Morita T."/>
            <person name="Tamano K."/>
            <person name="Machida M."/>
            <person name="Baker S."/>
            <person name="Koike H."/>
        </authorList>
    </citation>
    <scope>NUCLEOTIDE SEQUENCE</scope>
    <source>
        <strain evidence="6">NBRC 6742</strain>
    </source>
</reference>
<keyword evidence="4 5" id="KW-0349">Heme</keyword>
<evidence type="ECO:0000256" key="4">
    <source>
        <dbReference type="PIRSR" id="PIRSR602401-1"/>
    </source>
</evidence>
<name>A0A0C9MHF2_9FUNG</name>
<proteinExistence type="inferred from homology"/>
<dbReference type="Gene3D" id="1.10.630.10">
    <property type="entry name" value="Cytochrome P450"/>
    <property type="match status" value="1"/>
</dbReference>
<dbReference type="OrthoDB" id="3934656at2759"/>
<dbReference type="GO" id="GO:0016705">
    <property type="term" value="F:oxidoreductase activity, acting on paired donors, with incorporation or reduction of molecular oxygen"/>
    <property type="evidence" value="ECO:0007669"/>
    <property type="project" value="InterPro"/>
</dbReference>
<evidence type="ECO:0000313" key="7">
    <source>
        <dbReference type="Proteomes" id="UP000053815"/>
    </source>
</evidence>
<keyword evidence="7" id="KW-1185">Reference proteome</keyword>
<dbReference type="PANTHER" id="PTHR46300:SF11">
    <property type="entry name" value="OXIDOREDUCTASE, PUTATIVE-RELATED"/>
    <property type="match status" value="1"/>
</dbReference>
<feature type="binding site" description="axial binding residue" evidence="4">
    <location>
        <position position="467"/>
    </location>
    <ligand>
        <name>heme</name>
        <dbReference type="ChEBI" id="CHEBI:30413"/>
    </ligand>
    <ligandPart>
        <name>Fe</name>
        <dbReference type="ChEBI" id="CHEBI:18248"/>
    </ligandPart>
</feature>
<keyword evidence="3 4" id="KW-0408">Iron</keyword>
<dbReference type="InterPro" id="IPR050364">
    <property type="entry name" value="Cytochrome_P450_fung"/>
</dbReference>
<dbReference type="EMBL" id="DF836423">
    <property type="protein sequence ID" value="GAN06729.1"/>
    <property type="molecule type" value="Genomic_DNA"/>
</dbReference>
<keyword evidence="2 5" id="KW-0560">Oxidoreductase</keyword>